<dbReference type="InterPro" id="IPR008963">
    <property type="entry name" value="Purple_acid_Pase-like_N"/>
</dbReference>
<reference evidence="5" key="1">
    <citation type="journal article" date="2019" name="Int. J. Syst. Evol. Microbiol.">
        <title>The Global Catalogue of Microorganisms (GCM) 10K type strain sequencing project: providing services to taxonomists for standard genome sequencing and annotation.</title>
        <authorList>
            <consortium name="The Broad Institute Genomics Platform"/>
            <consortium name="The Broad Institute Genome Sequencing Center for Infectious Disease"/>
            <person name="Wu L."/>
            <person name="Ma J."/>
        </authorList>
    </citation>
    <scope>NUCLEOTIDE SEQUENCE [LARGE SCALE GENOMIC DNA]</scope>
    <source>
        <strain evidence="5">NBRC 113072</strain>
    </source>
</reference>
<organism evidence="4 5">
    <name type="scientific">Mobilicoccus caccae</name>
    <dbReference type="NCBI Taxonomy" id="1859295"/>
    <lineage>
        <taxon>Bacteria</taxon>
        <taxon>Bacillati</taxon>
        <taxon>Actinomycetota</taxon>
        <taxon>Actinomycetes</taxon>
        <taxon>Micrococcales</taxon>
        <taxon>Dermatophilaceae</taxon>
        <taxon>Mobilicoccus</taxon>
    </lineage>
</organism>
<evidence type="ECO:0000259" key="2">
    <source>
        <dbReference type="Pfam" id="PF00149"/>
    </source>
</evidence>
<proteinExistence type="predicted"/>
<dbReference type="Pfam" id="PF16656">
    <property type="entry name" value="Pur_ac_phosph_N"/>
    <property type="match status" value="1"/>
</dbReference>
<dbReference type="EMBL" id="BSUO01000001">
    <property type="protein sequence ID" value="GMA38854.1"/>
    <property type="molecule type" value="Genomic_DNA"/>
</dbReference>
<dbReference type="Pfam" id="PF00149">
    <property type="entry name" value="Metallophos"/>
    <property type="match status" value="1"/>
</dbReference>
<keyword evidence="1" id="KW-0732">Signal</keyword>
<evidence type="ECO:0000259" key="3">
    <source>
        <dbReference type="Pfam" id="PF16656"/>
    </source>
</evidence>
<dbReference type="SUPFAM" id="SSF49363">
    <property type="entry name" value="Purple acid phosphatase, N-terminal domain"/>
    <property type="match status" value="1"/>
</dbReference>
<name>A0ABQ6IN21_9MICO</name>
<evidence type="ECO:0000313" key="4">
    <source>
        <dbReference type="EMBL" id="GMA38854.1"/>
    </source>
</evidence>
<evidence type="ECO:0000256" key="1">
    <source>
        <dbReference type="ARBA" id="ARBA00022729"/>
    </source>
</evidence>
<evidence type="ECO:0000313" key="5">
    <source>
        <dbReference type="Proteomes" id="UP001157126"/>
    </source>
</evidence>
<dbReference type="Proteomes" id="UP001157126">
    <property type="component" value="Unassembled WGS sequence"/>
</dbReference>
<dbReference type="InterPro" id="IPR015914">
    <property type="entry name" value="PAPs_N"/>
</dbReference>
<feature type="domain" description="Purple acid phosphatase N-terminal" evidence="3">
    <location>
        <begin position="38"/>
        <end position="129"/>
    </location>
</feature>
<comment type="caution">
    <text evidence="4">The sequence shown here is derived from an EMBL/GenBank/DDBJ whole genome shotgun (WGS) entry which is preliminary data.</text>
</comment>
<feature type="domain" description="Calcineurin-like phosphoesterase" evidence="2">
    <location>
        <begin position="138"/>
        <end position="329"/>
    </location>
</feature>
<gene>
    <name evidence="4" type="ORF">GCM10025883_08990</name>
</gene>
<dbReference type="RefSeq" id="WP_284302886.1">
    <property type="nucleotide sequence ID" value="NZ_BSUO01000001.1"/>
</dbReference>
<keyword evidence="5" id="KW-1185">Reference proteome</keyword>
<dbReference type="SUPFAM" id="SSF56300">
    <property type="entry name" value="Metallo-dependent phosphatases"/>
    <property type="match status" value="1"/>
</dbReference>
<dbReference type="PANTHER" id="PTHR45867">
    <property type="entry name" value="PURPLE ACID PHOSPHATASE"/>
    <property type="match status" value="1"/>
</dbReference>
<sequence length="421" mass="45381">MIERVGRAMIAVVMVVLLTTASGLGTSAGVAQAASRVKNVSLQVGATSTVHHLSWYARAVSGQSVQVRQRPADGRWSGPARTVPARAHRTSERGWVGLRAVVAGLEAGRTYLYRVGSGRGGWSSTGTFTVPAGDHGTFIALGDPQLAHRGRSVRGADGWRRTVESATTRHPRARFLLSVGDQVNDPRSVSEWDAFYAPTRLRGYRLATVPGNHDVARRSTTYGEHVHLPGLAPAGRTVAGTGDYHFVDGATLVVGLNSNEKRVEVHRDHLRRVVAANPARWIVVVMHHAPFSGAGHLHDADVRAFRARLTPEFSRLGVDLVLSGHDHSYVRTHLMTGAAVSHRTGPAPATVRPGPREVMYLTLDSSSGSKHYALEGKVPWAAVRHQGMRPSYTAVTTSPTSLVATTYDDRGARVDSVTLQR</sequence>
<dbReference type="InterPro" id="IPR029052">
    <property type="entry name" value="Metallo-depent_PP-like"/>
</dbReference>
<accession>A0ABQ6IN21</accession>
<dbReference type="Gene3D" id="3.60.21.10">
    <property type="match status" value="1"/>
</dbReference>
<dbReference type="PANTHER" id="PTHR45867:SF3">
    <property type="entry name" value="ACID PHOSPHATASE TYPE 7"/>
    <property type="match status" value="1"/>
</dbReference>
<dbReference type="InterPro" id="IPR004843">
    <property type="entry name" value="Calcineurin-like_PHP"/>
</dbReference>
<protein>
    <recommendedName>
        <fullName evidence="6">Calcineurin-like phosphoesterase family protein</fullName>
    </recommendedName>
</protein>
<evidence type="ECO:0008006" key="6">
    <source>
        <dbReference type="Google" id="ProtNLM"/>
    </source>
</evidence>